<dbReference type="EMBL" id="JAAALK010000082">
    <property type="protein sequence ID" value="KAG8084123.1"/>
    <property type="molecule type" value="Genomic_DNA"/>
</dbReference>
<dbReference type="AlphaFoldDB" id="A0A8J5W6D5"/>
<accession>A0A8J5W6D5</accession>
<evidence type="ECO:0000256" key="1">
    <source>
        <dbReference type="SAM" id="MobiDB-lite"/>
    </source>
</evidence>
<protein>
    <submittedName>
        <fullName evidence="2">Uncharacterized protein</fullName>
    </submittedName>
</protein>
<sequence>MSAPRRAARSCTRRPMAVAHRSSHRSVSLATAPAWRSPSSFPGSRNTMLIRNPGPVKSHSFRHENGRALEQDAAAAATEDGARESCPRTHFPHPGGVESAAGRHGGGGREPGKRGGEARRRRRKT</sequence>
<keyword evidence="3" id="KW-1185">Reference proteome</keyword>
<comment type="caution">
    <text evidence="2">The sequence shown here is derived from an EMBL/GenBank/DDBJ whole genome shotgun (WGS) entry which is preliminary data.</text>
</comment>
<gene>
    <name evidence="2" type="ORF">GUJ93_ZPchr0010g9335</name>
</gene>
<evidence type="ECO:0000313" key="3">
    <source>
        <dbReference type="Proteomes" id="UP000729402"/>
    </source>
</evidence>
<reference evidence="2" key="2">
    <citation type="submission" date="2021-02" db="EMBL/GenBank/DDBJ databases">
        <authorList>
            <person name="Kimball J.A."/>
            <person name="Haas M.W."/>
            <person name="Macchietto M."/>
            <person name="Kono T."/>
            <person name="Duquette J."/>
            <person name="Shao M."/>
        </authorList>
    </citation>
    <scope>NUCLEOTIDE SEQUENCE</scope>
    <source>
        <tissue evidence="2">Fresh leaf tissue</tissue>
    </source>
</reference>
<feature type="compositionally biased region" description="Basic and acidic residues" evidence="1">
    <location>
        <begin position="61"/>
        <end position="70"/>
    </location>
</feature>
<organism evidence="2 3">
    <name type="scientific">Zizania palustris</name>
    <name type="common">Northern wild rice</name>
    <dbReference type="NCBI Taxonomy" id="103762"/>
    <lineage>
        <taxon>Eukaryota</taxon>
        <taxon>Viridiplantae</taxon>
        <taxon>Streptophyta</taxon>
        <taxon>Embryophyta</taxon>
        <taxon>Tracheophyta</taxon>
        <taxon>Spermatophyta</taxon>
        <taxon>Magnoliopsida</taxon>
        <taxon>Liliopsida</taxon>
        <taxon>Poales</taxon>
        <taxon>Poaceae</taxon>
        <taxon>BOP clade</taxon>
        <taxon>Oryzoideae</taxon>
        <taxon>Oryzeae</taxon>
        <taxon>Zizaniinae</taxon>
        <taxon>Zizania</taxon>
    </lineage>
</organism>
<feature type="region of interest" description="Disordered" evidence="1">
    <location>
        <begin position="1"/>
        <end position="125"/>
    </location>
</feature>
<feature type="compositionally biased region" description="Basic residues" evidence="1">
    <location>
        <begin position="1"/>
        <end position="12"/>
    </location>
</feature>
<reference evidence="2" key="1">
    <citation type="journal article" date="2021" name="bioRxiv">
        <title>Whole Genome Assembly and Annotation of Northern Wild Rice, Zizania palustris L., Supports a Whole Genome Duplication in the Zizania Genus.</title>
        <authorList>
            <person name="Haas M."/>
            <person name="Kono T."/>
            <person name="Macchietto M."/>
            <person name="Millas R."/>
            <person name="McGilp L."/>
            <person name="Shao M."/>
            <person name="Duquette J."/>
            <person name="Hirsch C.N."/>
            <person name="Kimball J."/>
        </authorList>
    </citation>
    <scope>NUCLEOTIDE SEQUENCE</scope>
    <source>
        <tissue evidence="2">Fresh leaf tissue</tissue>
    </source>
</reference>
<feature type="compositionally biased region" description="Polar residues" evidence="1">
    <location>
        <begin position="37"/>
        <end position="49"/>
    </location>
</feature>
<name>A0A8J5W6D5_ZIZPA</name>
<dbReference type="Proteomes" id="UP000729402">
    <property type="component" value="Unassembled WGS sequence"/>
</dbReference>
<proteinExistence type="predicted"/>
<evidence type="ECO:0000313" key="2">
    <source>
        <dbReference type="EMBL" id="KAG8084123.1"/>
    </source>
</evidence>